<feature type="region of interest" description="Disordered" evidence="1">
    <location>
        <begin position="158"/>
        <end position="194"/>
    </location>
</feature>
<dbReference type="PROSITE" id="PS51782">
    <property type="entry name" value="LYSM"/>
    <property type="match status" value="1"/>
</dbReference>
<dbReference type="InterPro" id="IPR036779">
    <property type="entry name" value="LysM_dom_sf"/>
</dbReference>
<dbReference type="Proteomes" id="UP001410394">
    <property type="component" value="Unassembled WGS sequence"/>
</dbReference>
<proteinExistence type="predicted"/>
<organism evidence="3 4">
    <name type="scientific">Uliginosibacterium sediminicola</name>
    <dbReference type="NCBI Taxonomy" id="2024550"/>
    <lineage>
        <taxon>Bacteria</taxon>
        <taxon>Pseudomonadati</taxon>
        <taxon>Pseudomonadota</taxon>
        <taxon>Betaproteobacteria</taxon>
        <taxon>Rhodocyclales</taxon>
        <taxon>Zoogloeaceae</taxon>
        <taxon>Uliginosibacterium</taxon>
    </lineage>
</organism>
<accession>A0ABU9Z0Y5</accession>
<protein>
    <submittedName>
        <fullName evidence="3">LysM domain-containing protein</fullName>
    </submittedName>
</protein>
<evidence type="ECO:0000313" key="4">
    <source>
        <dbReference type="Proteomes" id="UP001410394"/>
    </source>
</evidence>
<sequence length="508" mass="55081">MTTAALYTVRSGDTLGKIANAHRTTVNELARLNNISDPNRIAVGQVLKLSESPKAKPPAVAKQDDWGTFWAQFVDALNNPIQGLKVALHLGDERLECTTDANGCLPAYAVSKPNTPITITVKKSDGAEKTVAKLVAPAGETHARIASPKVTITSVMRKHDGATRPPAPTKPAEPGEVKETRSAGGNPVQQVSLECPNPENLKLGSNFKYRDIVIAAAKRAGVIPQAVAAIMNAEAATITIVHHIPVIDPKTKKQKIGKDGKPVFKTFRENTGEWDAKSASPRSSARGMTQFLDGTWLGMACTAGTFLNARAKKERWLTQTTIEVKKGKKTTTQTVQAFRLADDTLVTKAPLANTLNRKYVTGRAKSSDANLQKLLDLRFEPEYAIQTAVDYGMQNLKGLEAAGYELNGLSDGDKAKLMYLTHHLGLGDAKSFIQNTISDSRAEYLLKQQIGGKKADVYFDEEGSYINAHRKWLAGYIDEKIDTKKFVCAPDKSAATKLISTTDSIAKK</sequence>
<name>A0ABU9Z0Y5_9RHOO</name>
<feature type="domain" description="LysM" evidence="2">
    <location>
        <begin position="5"/>
        <end position="49"/>
    </location>
</feature>
<dbReference type="CDD" id="cd00118">
    <property type="entry name" value="LysM"/>
    <property type="match status" value="1"/>
</dbReference>
<gene>
    <name evidence="3" type="ORF">ABDB84_14185</name>
</gene>
<keyword evidence="4" id="KW-1185">Reference proteome</keyword>
<dbReference type="EMBL" id="JBDIVE010000008">
    <property type="protein sequence ID" value="MEN3069632.1"/>
    <property type="molecule type" value="Genomic_DNA"/>
</dbReference>
<dbReference type="Pfam" id="PF01476">
    <property type="entry name" value="LysM"/>
    <property type="match status" value="1"/>
</dbReference>
<dbReference type="SUPFAM" id="SSF54106">
    <property type="entry name" value="LysM domain"/>
    <property type="match status" value="1"/>
</dbReference>
<reference evidence="3 4" key="1">
    <citation type="journal article" date="2018" name="Int. J. Syst. Evol. Microbiol.">
        <title>Uliginosibacterium sediminicola sp. nov., isolated from freshwater sediment.</title>
        <authorList>
            <person name="Hwang W.M."/>
            <person name="Kim S.M."/>
            <person name="Kang K."/>
            <person name="Ahn T.Y."/>
        </authorList>
    </citation>
    <scope>NUCLEOTIDE SEQUENCE [LARGE SCALE GENOMIC DNA]</scope>
    <source>
        <strain evidence="3 4">M1-21</strain>
    </source>
</reference>
<evidence type="ECO:0000313" key="3">
    <source>
        <dbReference type="EMBL" id="MEN3069632.1"/>
    </source>
</evidence>
<dbReference type="Gene3D" id="3.10.350.10">
    <property type="entry name" value="LysM domain"/>
    <property type="match status" value="1"/>
</dbReference>
<evidence type="ECO:0000256" key="1">
    <source>
        <dbReference type="SAM" id="MobiDB-lite"/>
    </source>
</evidence>
<dbReference type="Gene3D" id="1.10.530.10">
    <property type="match status" value="1"/>
</dbReference>
<dbReference type="InterPro" id="IPR018392">
    <property type="entry name" value="LysM"/>
</dbReference>
<dbReference type="SMART" id="SM00257">
    <property type="entry name" value="LysM"/>
    <property type="match status" value="1"/>
</dbReference>
<dbReference type="RefSeq" id="WP_345920405.1">
    <property type="nucleotide sequence ID" value="NZ_JBDIVE010000008.1"/>
</dbReference>
<evidence type="ECO:0000259" key="2">
    <source>
        <dbReference type="PROSITE" id="PS51782"/>
    </source>
</evidence>
<comment type="caution">
    <text evidence="3">The sequence shown here is derived from an EMBL/GenBank/DDBJ whole genome shotgun (WGS) entry which is preliminary data.</text>
</comment>